<dbReference type="WBParaSite" id="ASIM_0000268401-mRNA-1">
    <property type="protein sequence ID" value="ASIM_0000268401-mRNA-1"/>
    <property type="gene ID" value="ASIM_0000268401"/>
</dbReference>
<dbReference type="Proteomes" id="UP000267096">
    <property type="component" value="Unassembled WGS sequence"/>
</dbReference>
<proteinExistence type="predicted"/>
<reference evidence="5 6" key="1">
    <citation type="submission" date="2017-02" db="UniProtKB">
        <authorList>
            <consortium name="WormBaseParasite"/>
        </authorList>
    </citation>
    <scope>IDENTIFICATION</scope>
</reference>
<evidence type="ECO:0000313" key="4">
    <source>
        <dbReference type="Proteomes" id="UP000267096"/>
    </source>
</evidence>
<keyword evidence="1" id="KW-0812">Transmembrane</keyword>
<dbReference type="AlphaFoldDB" id="A0A0M3J543"/>
<accession>A0A0M3J543</accession>
<feature type="transmembrane region" description="Helical" evidence="1">
    <location>
        <begin position="20"/>
        <end position="40"/>
    </location>
</feature>
<evidence type="ECO:0000313" key="5">
    <source>
        <dbReference type="WBParaSite" id="ASIM_0000267001-mRNA-1"/>
    </source>
</evidence>
<sequence>MNKRRELEMEHNVFVRGLKILFSSFYFYIAAIVNCISYTARKQYRTLRKRQVVRYECVPLSPLSARRLSMFI</sequence>
<dbReference type="WBParaSite" id="ASIM_0000267001-mRNA-1">
    <property type="protein sequence ID" value="ASIM_0000267001-mRNA-1"/>
    <property type="gene ID" value="ASIM_0000267001"/>
</dbReference>
<organism evidence="5">
    <name type="scientific">Anisakis simplex</name>
    <name type="common">Herring worm</name>
    <dbReference type="NCBI Taxonomy" id="6269"/>
    <lineage>
        <taxon>Eukaryota</taxon>
        <taxon>Metazoa</taxon>
        <taxon>Ecdysozoa</taxon>
        <taxon>Nematoda</taxon>
        <taxon>Chromadorea</taxon>
        <taxon>Rhabditida</taxon>
        <taxon>Spirurina</taxon>
        <taxon>Ascaridomorpha</taxon>
        <taxon>Ascaridoidea</taxon>
        <taxon>Anisakidae</taxon>
        <taxon>Anisakis</taxon>
        <taxon>Anisakis simplex complex</taxon>
    </lineage>
</organism>
<keyword evidence="4" id="KW-1185">Reference proteome</keyword>
<evidence type="ECO:0000313" key="3">
    <source>
        <dbReference type="EMBL" id="VDK20128.1"/>
    </source>
</evidence>
<evidence type="ECO:0000256" key="1">
    <source>
        <dbReference type="SAM" id="Phobius"/>
    </source>
</evidence>
<name>A0A0M3J543_ANISI</name>
<keyword evidence="1" id="KW-1133">Transmembrane helix</keyword>
<evidence type="ECO:0000313" key="2">
    <source>
        <dbReference type="EMBL" id="VDK20086.1"/>
    </source>
</evidence>
<gene>
    <name evidence="2" type="ORF">ASIM_LOCUS2526</name>
    <name evidence="3" type="ORF">ASIM_LOCUS2540</name>
</gene>
<reference evidence="2 4" key="2">
    <citation type="submission" date="2018-11" db="EMBL/GenBank/DDBJ databases">
        <authorList>
            <consortium name="Pathogen Informatics"/>
        </authorList>
    </citation>
    <scope>NUCLEOTIDE SEQUENCE [LARGE SCALE GENOMIC DNA]</scope>
</reference>
<dbReference type="EMBL" id="UYRR01003426">
    <property type="protein sequence ID" value="VDK20086.1"/>
    <property type="molecule type" value="Genomic_DNA"/>
</dbReference>
<evidence type="ECO:0000313" key="6">
    <source>
        <dbReference type="WBParaSite" id="ASIM_0000268401-mRNA-1"/>
    </source>
</evidence>
<keyword evidence="1" id="KW-0472">Membrane</keyword>
<dbReference type="OrthoDB" id="5872866at2759"/>
<dbReference type="EMBL" id="UYRR01003452">
    <property type="protein sequence ID" value="VDK20128.1"/>
    <property type="molecule type" value="Genomic_DNA"/>
</dbReference>
<protein>
    <submittedName>
        <fullName evidence="5 6">G_PROTEIN_RECEP_F1_2 domain-containing protein</fullName>
    </submittedName>
</protein>